<reference evidence="2 3" key="1">
    <citation type="submission" date="2016-10" db="EMBL/GenBank/DDBJ databases">
        <authorList>
            <person name="de Groot N.N."/>
        </authorList>
    </citation>
    <scope>NUCLEOTIDE SEQUENCE [LARGE SCALE GENOMIC DNA]</scope>
    <source>
        <strain evidence="2 3">B25</strain>
    </source>
</reference>
<feature type="coiled-coil region" evidence="1">
    <location>
        <begin position="9"/>
        <end position="78"/>
    </location>
</feature>
<dbReference type="AlphaFoldDB" id="A0A1H9AQE1"/>
<accession>A0A1H9AQE1</accession>
<dbReference type="Proteomes" id="UP000182360">
    <property type="component" value="Unassembled WGS sequence"/>
</dbReference>
<protein>
    <submittedName>
        <fullName evidence="2">Uncharacterized protein</fullName>
    </submittedName>
</protein>
<proteinExistence type="predicted"/>
<name>A0A1H9AQE1_9SPIR</name>
<keyword evidence="1" id="KW-0175">Coiled coil</keyword>
<evidence type="ECO:0000313" key="2">
    <source>
        <dbReference type="EMBL" id="SEP78687.1"/>
    </source>
</evidence>
<evidence type="ECO:0000313" key="3">
    <source>
        <dbReference type="Proteomes" id="UP000182360"/>
    </source>
</evidence>
<dbReference type="RefSeq" id="WP_143064144.1">
    <property type="nucleotide sequence ID" value="NZ_FOFU01000001.1"/>
</dbReference>
<organism evidence="2 3">
    <name type="scientific">Treponema bryantii</name>
    <dbReference type="NCBI Taxonomy" id="163"/>
    <lineage>
        <taxon>Bacteria</taxon>
        <taxon>Pseudomonadati</taxon>
        <taxon>Spirochaetota</taxon>
        <taxon>Spirochaetia</taxon>
        <taxon>Spirochaetales</taxon>
        <taxon>Treponemataceae</taxon>
        <taxon>Treponema</taxon>
    </lineage>
</organism>
<dbReference type="EMBL" id="FOFU01000001">
    <property type="protein sequence ID" value="SEP78687.1"/>
    <property type="molecule type" value="Genomic_DNA"/>
</dbReference>
<gene>
    <name evidence="2" type="ORF">SAMN04487977_101419</name>
</gene>
<keyword evidence="3" id="KW-1185">Reference proteome</keyword>
<evidence type="ECO:0000256" key="1">
    <source>
        <dbReference type="SAM" id="Coils"/>
    </source>
</evidence>
<sequence length="127" mass="14630">MGNKKGITLEEALKMLEAANSIIQSQQKEISDQQLKIDAQSSVIHSKDLQIRQQEVELKQNQIEIEKKNLEILQLQEKLATQLRYRFCARSEKAELKDQSNHLYLDARTGCLPDQKMEPVQVVSCLH</sequence>